<accession>A0A918VKG6</accession>
<keyword evidence="1" id="KW-1133">Transmembrane helix</keyword>
<name>A0A918VKG6_9GAMM</name>
<keyword evidence="3" id="KW-1185">Reference proteome</keyword>
<dbReference type="RefSeq" id="WP_268244534.1">
    <property type="nucleotide sequence ID" value="NZ_BMXA01000002.1"/>
</dbReference>
<dbReference type="InterPro" id="IPR021806">
    <property type="entry name" value="DUF3379"/>
</dbReference>
<evidence type="ECO:0000313" key="3">
    <source>
        <dbReference type="Proteomes" id="UP000614811"/>
    </source>
</evidence>
<feature type="transmembrane region" description="Helical" evidence="1">
    <location>
        <begin position="84"/>
        <end position="107"/>
    </location>
</feature>
<keyword evidence="1" id="KW-0472">Membrane</keyword>
<reference evidence="2" key="2">
    <citation type="submission" date="2020-09" db="EMBL/GenBank/DDBJ databases">
        <authorList>
            <person name="Sun Q."/>
            <person name="Kim S."/>
        </authorList>
    </citation>
    <scope>NUCLEOTIDE SEQUENCE</scope>
    <source>
        <strain evidence="2">KCTC 12711</strain>
    </source>
</reference>
<dbReference type="EMBL" id="BMXA01000002">
    <property type="protein sequence ID" value="GHA08723.1"/>
    <property type="molecule type" value="Genomic_DNA"/>
</dbReference>
<organism evidence="2 3">
    <name type="scientific">Arenicella chitinivorans</name>
    <dbReference type="NCBI Taxonomy" id="1329800"/>
    <lineage>
        <taxon>Bacteria</taxon>
        <taxon>Pseudomonadati</taxon>
        <taxon>Pseudomonadota</taxon>
        <taxon>Gammaproteobacteria</taxon>
        <taxon>Arenicellales</taxon>
        <taxon>Arenicellaceae</taxon>
        <taxon>Arenicella</taxon>
    </lineage>
</organism>
<gene>
    <name evidence="2" type="ORF">GCM10008090_18240</name>
</gene>
<dbReference type="Proteomes" id="UP000614811">
    <property type="component" value="Unassembled WGS sequence"/>
</dbReference>
<comment type="caution">
    <text evidence="2">The sequence shown here is derived from an EMBL/GenBank/DDBJ whole genome shotgun (WGS) entry which is preliminary data.</text>
</comment>
<sequence>MNCLEFKRVALAEPQSEQQEFVAHARNCPECQKYLSGIKQMDTRLAASLEVSMPTDLVARLKLHQGMEARNDLDRAAIWRQPRYAIAASFVVVFLVAGILSTSWFGFQQQVSDDYEAMLAGVIEHMEAVPMTPVWEVGRANAAANTLLASYQPNMKLKYLDNLQFSKICPMGRYRGIHASLETPEGTVTFAYIKGEPVGEIVDTAYQGMVTRVKPVRGGNLVIVSHSSRGLHSADRQLEQAIYWDI</sequence>
<dbReference type="AlphaFoldDB" id="A0A918VKG6"/>
<reference evidence="2" key="1">
    <citation type="journal article" date="2014" name="Int. J. Syst. Evol. Microbiol.">
        <title>Complete genome sequence of Corynebacterium casei LMG S-19264T (=DSM 44701T), isolated from a smear-ripened cheese.</title>
        <authorList>
            <consortium name="US DOE Joint Genome Institute (JGI-PGF)"/>
            <person name="Walter F."/>
            <person name="Albersmeier A."/>
            <person name="Kalinowski J."/>
            <person name="Ruckert C."/>
        </authorList>
    </citation>
    <scope>NUCLEOTIDE SEQUENCE</scope>
    <source>
        <strain evidence="2">KCTC 12711</strain>
    </source>
</reference>
<protein>
    <submittedName>
        <fullName evidence="2">Uncharacterized protein</fullName>
    </submittedName>
</protein>
<evidence type="ECO:0000256" key="1">
    <source>
        <dbReference type="SAM" id="Phobius"/>
    </source>
</evidence>
<dbReference type="Pfam" id="PF11859">
    <property type="entry name" value="DUF3379"/>
    <property type="match status" value="1"/>
</dbReference>
<keyword evidence="1" id="KW-0812">Transmembrane</keyword>
<evidence type="ECO:0000313" key="2">
    <source>
        <dbReference type="EMBL" id="GHA08723.1"/>
    </source>
</evidence>
<proteinExistence type="predicted"/>